<dbReference type="Proteomes" id="UP000053475">
    <property type="component" value="Unassembled WGS sequence"/>
</dbReference>
<reference evidence="7 8" key="1">
    <citation type="submission" date="2014-11" db="EMBL/GenBank/DDBJ databases">
        <title>Genomics derived discovery of secondary metabolites biosynthetic gene clusters in Aspergillus ustus.</title>
        <authorList>
            <person name="Pi B."/>
            <person name="Dai F."/>
            <person name="Song X."/>
            <person name="Zhu C."/>
            <person name="Li H."/>
            <person name="Yu D."/>
        </authorList>
    </citation>
    <scope>NUCLEOTIDE SEQUENCE [LARGE SCALE GENOMIC DNA]</scope>
    <source>
        <strain evidence="7 8">3.3904</strain>
    </source>
</reference>
<organism evidence="7 8">
    <name type="scientific">Aspergillus ustus</name>
    <dbReference type="NCBI Taxonomy" id="40382"/>
    <lineage>
        <taxon>Eukaryota</taxon>
        <taxon>Fungi</taxon>
        <taxon>Dikarya</taxon>
        <taxon>Ascomycota</taxon>
        <taxon>Pezizomycotina</taxon>
        <taxon>Eurotiomycetes</taxon>
        <taxon>Eurotiomycetidae</taxon>
        <taxon>Eurotiales</taxon>
        <taxon>Aspergillaceae</taxon>
        <taxon>Aspergillus</taxon>
        <taxon>Aspergillus subgen. Nidulantes</taxon>
    </lineage>
</organism>
<dbReference type="GO" id="GO:0031177">
    <property type="term" value="F:phosphopantetheine binding"/>
    <property type="evidence" value="ECO:0007669"/>
    <property type="project" value="TreeGrafter"/>
</dbReference>
<evidence type="ECO:0000313" key="7">
    <source>
        <dbReference type="EMBL" id="KIA75377.1"/>
    </source>
</evidence>
<sequence>MTVEEHDQSSNEVEGFSVFPSLDGGENEGEEKTECAAGHWRRRVLPHAARSAIASLGSENPGGVFQTLIALWSVLLSRYTNAPYAKIWIRGGAWLSQRLLLMATSLDDEITFCSLLHPERWSVVGGGGSESRSQEGPSNTGVVLTQPAEEKRDGQGPHIASDMKQVEEACQLFWTVQEPSRLDGPLVELLYREGFLSDGAAAMLVQQMEALASAVRHNTNQCIRDLSSPSQQDLDRFMEWNKEPVKQEDPVSMHVRIRDVSSATPDKAAIHAWDGILTYSELDSLVSHVADRLISAGIGPGDLVPICFSKSRWGVVAMLAINRAGAAFVALDPALQTKQQQREILQQLDATVAICGSAQAADLVALGVVEKVVVLCDETIAKAAPGKAREELRQTSLLLHQGPAYLLFTSGSTGKPKGCVVSQSAFAGIVAHAPKLGITPASRALQFSSWTFAISIIEIFCTLGVGGTVCIPSDDDRRDRLSQAMTELRVNWTNLTPTVLRTLTPGAVPSLATVVISGEPLPHTLLQAWAPSVRLMPAYGLSEWSGMFSVCEPVVPGKLRVGHIGRPVNNGKTWIVDPRDHNRLLPIGSTGELVISGPNLADGYLSLPDKTAAAFVTRPEWALPLAALSSGEEPSRYYKTGDLVRYNLDGSLVHCGRKDYQAKVRGIRVDLPAVEAAVFQHFPMARESLADVVNDRLVVFVLQEYLATDTGREEEEVLCAPTSGFLVQANATRERLQESLASFMVPSIFFPVHYFPRTRTGKSDRNRLRLLVGSLSPAERLRYRISPQSRSDSDKPRSQAEVTLSQIWTELLGIPNGVLGPDSDFIALGGDSVIAMRVVDMARTAGLFSLGVQDILTFPRLSDLAARARSIETLRDQDGRPSSLVSDTLKQACVTEARKKWTWTSSNNEVQVADVLPTTGMQSLYVHHAGLDSFCFYMPRAVDLDRLREACRAVVRRHAVLRTIFTQTDAGLFQIILRDLDLPLQCVETSEEDLETWFHTSFCGVRTTGPNPALHLDRPTVAFTWASNTKKGGQYDYAFVVQLSHSQHDGLSIPVLFHDLGVAYTDATRLVPPIAPSFGDYLYCRASSGRTKSAHEFWTSYLEGASFSMPETQAQRPHNSPVASTCTSSENLPVMASVTMTLPSPSASHPPMTTGVTLGTVVRAAWAYVLSHATGRTDNDDVVFGQVVGSRTLPLNGIDQVLGPCNNIIPCRVRWSRGDRSTTVREYLERVHEDYIRTLQYDYVELGDVLKTAAAGADWPQRGPLIGSIFVHQNIKSEWAVTFGDVRSSSCVPYFRLRQTSDIWVISVPRSTSGLDLMVISGERLLTESECRCLAEQLAYVVRAFLGRPDVALASVEIPSGDECKEESPA</sequence>
<dbReference type="GO" id="GO:0044550">
    <property type="term" value="P:secondary metabolite biosynthetic process"/>
    <property type="evidence" value="ECO:0007669"/>
    <property type="project" value="TreeGrafter"/>
</dbReference>
<dbReference type="InterPro" id="IPR036736">
    <property type="entry name" value="ACP-like_sf"/>
</dbReference>
<keyword evidence="3" id="KW-0436">Ligase</keyword>
<dbReference type="PANTHER" id="PTHR45527:SF16">
    <property type="entry name" value="NONRIBOSOMAL PEPTIDE SYNTHASE ATNA-RELATED"/>
    <property type="match status" value="1"/>
</dbReference>
<dbReference type="Pfam" id="PF00501">
    <property type="entry name" value="AMP-binding"/>
    <property type="match status" value="1"/>
</dbReference>
<dbReference type="InterPro" id="IPR001242">
    <property type="entry name" value="Condensation_dom"/>
</dbReference>
<feature type="domain" description="Carrier" evidence="6">
    <location>
        <begin position="795"/>
        <end position="872"/>
    </location>
</feature>
<dbReference type="GO" id="GO:0043041">
    <property type="term" value="P:amino acid activation for nonribosomal peptide biosynthetic process"/>
    <property type="evidence" value="ECO:0007669"/>
    <property type="project" value="TreeGrafter"/>
</dbReference>
<evidence type="ECO:0000256" key="2">
    <source>
        <dbReference type="ARBA" id="ARBA00022553"/>
    </source>
</evidence>
<dbReference type="SUPFAM" id="SSF52777">
    <property type="entry name" value="CoA-dependent acyltransferases"/>
    <property type="match status" value="2"/>
</dbReference>
<dbReference type="InterPro" id="IPR009081">
    <property type="entry name" value="PP-bd_ACP"/>
</dbReference>
<dbReference type="SUPFAM" id="SSF56801">
    <property type="entry name" value="Acetyl-CoA synthetase-like"/>
    <property type="match status" value="1"/>
</dbReference>
<proteinExistence type="inferred from homology"/>
<accession>A0A0C1E1E5</accession>
<dbReference type="InterPro" id="IPR045851">
    <property type="entry name" value="AMP-bd_C_sf"/>
</dbReference>
<protein>
    <submittedName>
        <fullName evidence="7">Nonribosomal peptide synthase</fullName>
    </submittedName>
</protein>
<feature type="region of interest" description="Disordered" evidence="5">
    <location>
        <begin position="1"/>
        <end position="29"/>
    </location>
</feature>
<dbReference type="Pfam" id="PF00550">
    <property type="entry name" value="PP-binding"/>
    <property type="match status" value="1"/>
</dbReference>
<evidence type="ECO:0000256" key="4">
    <source>
        <dbReference type="ARBA" id="ARBA00029454"/>
    </source>
</evidence>
<dbReference type="PROSITE" id="PS00455">
    <property type="entry name" value="AMP_BINDING"/>
    <property type="match status" value="1"/>
</dbReference>
<evidence type="ECO:0000256" key="3">
    <source>
        <dbReference type="ARBA" id="ARBA00022598"/>
    </source>
</evidence>
<evidence type="ECO:0000313" key="8">
    <source>
        <dbReference type="Proteomes" id="UP000053475"/>
    </source>
</evidence>
<dbReference type="Pfam" id="PF00668">
    <property type="entry name" value="Condensation"/>
    <property type="match status" value="1"/>
</dbReference>
<keyword evidence="1" id="KW-0596">Phosphopantetheine</keyword>
<dbReference type="GO" id="GO:0005737">
    <property type="term" value="C:cytoplasm"/>
    <property type="evidence" value="ECO:0007669"/>
    <property type="project" value="TreeGrafter"/>
</dbReference>
<dbReference type="InterPro" id="IPR023213">
    <property type="entry name" value="CAT-like_dom_sf"/>
</dbReference>
<keyword evidence="2" id="KW-0597">Phosphoprotein</keyword>
<keyword evidence="8" id="KW-1185">Reference proteome</keyword>
<dbReference type="EMBL" id="JOMC01000196">
    <property type="protein sequence ID" value="KIA75377.1"/>
    <property type="molecule type" value="Genomic_DNA"/>
</dbReference>
<dbReference type="InterPro" id="IPR020845">
    <property type="entry name" value="AMP-binding_CS"/>
</dbReference>
<evidence type="ECO:0000259" key="6">
    <source>
        <dbReference type="PROSITE" id="PS50075"/>
    </source>
</evidence>
<dbReference type="PROSITE" id="PS00012">
    <property type="entry name" value="PHOSPHOPANTETHEINE"/>
    <property type="match status" value="1"/>
</dbReference>
<dbReference type="InterPro" id="IPR042099">
    <property type="entry name" value="ANL_N_sf"/>
</dbReference>
<evidence type="ECO:0000256" key="1">
    <source>
        <dbReference type="ARBA" id="ARBA00022450"/>
    </source>
</evidence>
<dbReference type="Gene3D" id="3.30.559.10">
    <property type="entry name" value="Chloramphenicol acetyltransferase-like domain"/>
    <property type="match status" value="1"/>
</dbReference>
<evidence type="ECO:0000256" key="5">
    <source>
        <dbReference type="SAM" id="MobiDB-lite"/>
    </source>
</evidence>
<dbReference type="Gene3D" id="3.30.559.30">
    <property type="entry name" value="Nonribosomal peptide synthetase, condensation domain"/>
    <property type="match status" value="1"/>
</dbReference>
<dbReference type="GO" id="GO:0016874">
    <property type="term" value="F:ligase activity"/>
    <property type="evidence" value="ECO:0007669"/>
    <property type="project" value="UniProtKB-KW"/>
</dbReference>
<dbReference type="SUPFAM" id="SSF47336">
    <property type="entry name" value="ACP-like"/>
    <property type="match status" value="1"/>
</dbReference>
<comment type="similarity">
    <text evidence="4">Belongs to the NRP synthetase family.</text>
</comment>
<dbReference type="Gene3D" id="1.10.1200.10">
    <property type="entry name" value="ACP-like"/>
    <property type="match status" value="1"/>
</dbReference>
<dbReference type="CDD" id="cd05918">
    <property type="entry name" value="A_NRPS_SidN3_like"/>
    <property type="match status" value="1"/>
</dbReference>
<dbReference type="Gene3D" id="3.40.50.12780">
    <property type="entry name" value="N-terminal domain of ligase-like"/>
    <property type="match status" value="1"/>
</dbReference>
<comment type="caution">
    <text evidence="7">The sequence shown here is derived from an EMBL/GenBank/DDBJ whole genome shotgun (WGS) entry which is preliminary data.</text>
</comment>
<dbReference type="PROSITE" id="PS50075">
    <property type="entry name" value="CARRIER"/>
    <property type="match status" value="1"/>
</dbReference>
<name>A0A0C1E1E5_ASPUT</name>
<gene>
    <name evidence="7" type="ORF">HK57_00141</name>
</gene>
<dbReference type="InterPro" id="IPR000873">
    <property type="entry name" value="AMP-dep_synth/lig_dom"/>
</dbReference>
<dbReference type="Gene3D" id="3.30.300.30">
    <property type="match status" value="1"/>
</dbReference>
<dbReference type="InterPro" id="IPR006162">
    <property type="entry name" value="Ppantetheine_attach_site"/>
</dbReference>
<dbReference type="PANTHER" id="PTHR45527">
    <property type="entry name" value="NONRIBOSOMAL PEPTIDE SYNTHETASE"/>
    <property type="match status" value="1"/>
</dbReference>